<evidence type="ECO:0000313" key="1">
    <source>
        <dbReference type="EMBL" id="KAH7909680.1"/>
    </source>
</evidence>
<sequence length="543" mass="59035">MTSQSLTFDFAEWPPALTESQLEELTLAATTYALSHGLLYLPPVAPNTNLPPIPTSAIHAPISLVPSPVPRHLFNDAKALQSAYNTLYARVAMDEEFLDKVMGAVEGVGRADDFVGTLWKGWKAVRDEGIAQPLQLGLFRSDYLLHTGEGPGLSLKQVEFNTISSSFGPLSERTAAMHRHLHAFTNYYGASPYFKAKNFPPNNTVAGLAEGLAEAHKAYGISGSQILFVVQPNERNVFDQRWLEYELLERHSIRVVRQTFAELAESAVIDPTTRVLRIVSPSPSARGTSEGIEISTVYFRAGYVPTDLPTPTHYATRIALERSRAIKCPSIPLQLAGGKKVQEVLAKPGVLERFLGSESKDTLEDMRKTWMGMWALDDKDPSSTSSTIAAAADVGITANIVKEPLGTLKARQQHASLVLKPQREGGGNNVYKEDIPAFLDRLPDAEREAWIAMELIVPPEQTGSYLVRAGGGAPPPGESTKSEARVKTEVISELGIFGWALFGDGDINGEKEVGWLVRTKGKESNEGGVAAGFSVLDSVLLVD</sequence>
<protein>
    <submittedName>
        <fullName evidence="1">Glutathione synthase</fullName>
    </submittedName>
</protein>
<accession>A0ACB8A8R1</accession>
<name>A0ACB8A8R1_9AGAM</name>
<comment type="caution">
    <text evidence="1">The sequence shown here is derived from an EMBL/GenBank/DDBJ whole genome shotgun (WGS) entry which is preliminary data.</text>
</comment>
<evidence type="ECO:0000313" key="2">
    <source>
        <dbReference type="Proteomes" id="UP000790377"/>
    </source>
</evidence>
<organism evidence="1 2">
    <name type="scientific">Hygrophoropsis aurantiaca</name>
    <dbReference type="NCBI Taxonomy" id="72124"/>
    <lineage>
        <taxon>Eukaryota</taxon>
        <taxon>Fungi</taxon>
        <taxon>Dikarya</taxon>
        <taxon>Basidiomycota</taxon>
        <taxon>Agaricomycotina</taxon>
        <taxon>Agaricomycetes</taxon>
        <taxon>Agaricomycetidae</taxon>
        <taxon>Boletales</taxon>
        <taxon>Coniophorineae</taxon>
        <taxon>Hygrophoropsidaceae</taxon>
        <taxon>Hygrophoropsis</taxon>
    </lineage>
</organism>
<dbReference type="Proteomes" id="UP000790377">
    <property type="component" value="Unassembled WGS sequence"/>
</dbReference>
<reference evidence="1" key="1">
    <citation type="journal article" date="2021" name="New Phytol.">
        <title>Evolutionary innovations through gain and loss of genes in the ectomycorrhizal Boletales.</title>
        <authorList>
            <person name="Wu G."/>
            <person name="Miyauchi S."/>
            <person name="Morin E."/>
            <person name="Kuo A."/>
            <person name="Drula E."/>
            <person name="Varga T."/>
            <person name="Kohler A."/>
            <person name="Feng B."/>
            <person name="Cao Y."/>
            <person name="Lipzen A."/>
            <person name="Daum C."/>
            <person name="Hundley H."/>
            <person name="Pangilinan J."/>
            <person name="Johnson J."/>
            <person name="Barry K."/>
            <person name="LaButti K."/>
            <person name="Ng V."/>
            <person name="Ahrendt S."/>
            <person name="Min B."/>
            <person name="Choi I.G."/>
            <person name="Park H."/>
            <person name="Plett J.M."/>
            <person name="Magnuson J."/>
            <person name="Spatafora J.W."/>
            <person name="Nagy L.G."/>
            <person name="Henrissat B."/>
            <person name="Grigoriev I.V."/>
            <person name="Yang Z.L."/>
            <person name="Xu J."/>
            <person name="Martin F.M."/>
        </authorList>
    </citation>
    <scope>NUCLEOTIDE SEQUENCE</scope>
    <source>
        <strain evidence="1">ATCC 28755</strain>
    </source>
</reference>
<keyword evidence="2" id="KW-1185">Reference proteome</keyword>
<dbReference type="EMBL" id="MU267747">
    <property type="protein sequence ID" value="KAH7909680.1"/>
    <property type="molecule type" value="Genomic_DNA"/>
</dbReference>
<gene>
    <name evidence="1" type="ORF">BJ138DRAFT_1173587</name>
</gene>
<proteinExistence type="predicted"/>